<sequence length="124" mass="14498">MYTELSKNCPAENSKELEALNQHPQVIKEAARTEYKNERKKLNDLILKSKKENWNQLIADIKEDIWGNAYRIVSKRPFQQQISYDAETQLKAAEELFPKDAPTLWTLRKIEASEIPDIEPNEII</sequence>
<dbReference type="EMBL" id="JABFTP020000185">
    <property type="protein sequence ID" value="KAL3286176.1"/>
    <property type="molecule type" value="Genomic_DNA"/>
</dbReference>
<dbReference type="Proteomes" id="UP001516400">
    <property type="component" value="Unassembled WGS sequence"/>
</dbReference>
<reference evidence="1 2" key="1">
    <citation type="journal article" date="2021" name="BMC Biol.">
        <title>Horizontally acquired antibacterial genes associated with adaptive radiation of ladybird beetles.</title>
        <authorList>
            <person name="Li H.S."/>
            <person name="Tang X.F."/>
            <person name="Huang Y.H."/>
            <person name="Xu Z.Y."/>
            <person name="Chen M.L."/>
            <person name="Du X.Y."/>
            <person name="Qiu B.Y."/>
            <person name="Chen P.T."/>
            <person name="Zhang W."/>
            <person name="Slipinski A."/>
            <person name="Escalona H.E."/>
            <person name="Waterhouse R.M."/>
            <person name="Zwick A."/>
            <person name="Pang H."/>
        </authorList>
    </citation>
    <scope>NUCLEOTIDE SEQUENCE [LARGE SCALE GENOMIC DNA]</scope>
    <source>
        <strain evidence="1">SYSU2018</strain>
    </source>
</reference>
<keyword evidence="2" id="KW-1185">Reference proteome</keyword>
<protein>
    <submittedName>
        <fullName evidence="1">Uncharacterized protein</fullName>
    </submittedName>
</protein>
<evidence type="ECO:0000313" key="2">
    <source>
        <dbReference type="Proteomes" id="UP001516400"/>
    </source>
</evidence>
<evidence type="ECO:0000313" key="1">
    <source>
        <dbReference type="EMBL" id="KAL3286176.1"/>
    </source>
</evidence>
<gene>
    <name evidence="1" type="ORF">HHI36_000688</name>
</gene>
<organism evidence="1 2">
    <name type="scientific">Cryptolaemus montrouzieri</name>
    <dbReference type="NCBI Taxonomy" id="559131"/>
    <lineage>
        <taxon>Eukaryota</taxon>
        <taxon>Metazoa</taxon>
        <taxon>Ecdysozoa</taxon>
        <taxon>Arthropoda</taxon>
        <taxon>Hexapoda</taxon>
        <taxon>Insecta</taxon>
        <taxon>Pterygota</taxon>
        <taxon>Neoptera</taxon>
        <taxon>Endopterygota</taxon>
        <taxon>Coleoptera</taxon>
        <taxon>Polyphaga</taxon>
        <taxon>Cucujiformia</taxon>
        <taxon>Coccinelloidea</taxon>
        <taxon>Coccinellidae</taxon>
        <taxon>Scymninae</taxon>
        <taxon>Scymnini</taxon>
        <taxon>Cryptolaemus</taxon>
    </lineage>
</organism>
<proteinExistence type="predicted"/>
<accession>A0ABD2P5U0</accession>
<name>A0ABD2P5U0_9CUCU</name>
<dbReference type="AlphaFoldDB" id="A0ABD2P5U0"/>
<comment type="caution">
    <text evidence="1">The sequence shown here is derived from an EMBL/GenBank/DDBJ whole genome shotgun (WGS) entry which is preliminary data.</text>
</comment>